<name>A0ABQ9NBB1_HEVBR</name>
<gene>
    <name evidence="1" type="ORF">P3X46_000965</name>
</gene>
<evidence type="ECO:0000313" key="2">
    <source>
        <dbReference type="Proteomes" id="UP001174677"/>
    </source>
</evidence>
<reference evidence="1" key="1">
    <citation type="journal article" date="2023" name="Plant Biotechnol. J.">
        <title>Chromosome-level wild Hevea brasiliensis genome provides new tools for genomic-assisted breeding and valuable loci to elevate rubber yield.</title>
        <authorList>
            <person name="Cheng H."/>
            <person name="Song X."/>
            <person name="Hu Y."/>
            <person name="Wu T."/>
            <person name="Yang Q."/>
            <person name="An Z."/>
            <person name="Feng S."/>
            <person name="Deng Z."/>
            <person name="Wu W."/>
            <person name="Zeng X."/>
            <person name="Tu M."/>
            <person name="Wang X."/>
            <person name="Huang H."/>
        </authorList>
    </citation>
    <scope>NUCLEOTIDE SEQUENCE</scope>
    <source>
        <strain evidence="1">MT/VB/25A 57/8</strain>
    </source>
</reference>
<dbReference type="InterPro" id="IPR005299">
    <property type="entry name" value="MeTrfase_7"/>
</dbReference>
<dbReference type="Gene3D" id="3.40.50.150">
    <property type="entry name" value="Vaccinia Virus protein VP39"/>
    <property type="match status" value="1"/>
</dbReference>
<proteinExistence type="predicted"/>
<keyword evidence="2" id="KW-1185">Reference proteome</keyword>
<dbReference type="EMBL" id="JARPOI010000001">
    <property type="protein sequence ID" value="KAJ9189707.1"/>
    <property type="molecule type" value="Genomic_DNA"/>
</dbReference>
<protein>
    <recommendedName>
        <fullName evidence="3">Jasmonate O-methyltransferase</fullName>
    </recommendedName>
</protein>
<sequence>MEVEEVLRMNGGEGETSYANNSLIQKEVMFKAKPVIEESIKNLLYHFSSFPECFRMADFGCSSGPNTLSLVWEIKHIVDTTSRKLNCKTPMSLPNFYKMLEEDKGSEFGPCFIAGMPGNFYGRLFPNNFLHFVHSSYILQWRSQVPEGLVSETGIPLNKGNIYRTKTSPTTVFKAYLNLFERDFTMFLRSQTKLDWFNLPCYAPAVEEARHVIHEEGSFTIEHLEIFEVGWDANIGKGNESDKNERGKYVAMSIIAVVEFILASHFGAEIIDGLFERFARKIEDYLQVEKGEYTSMVISMTKG</sequence>
<dbReference type="Proteomes" id="UP001174677">
    <property type="component" value="Chromosome 1"/>
</dbReference>
<dbReference type="PANTHER" id="PTHR31009">
    <property type="entry name" value="S-ADENOSYL-L-METHIONINE:CARBOXYL METHYLTRANSFERASE FAMILY PROTEIN"/>
    <property type="match status" value="1"/>
</dbReference>
<evidence type="ECO:0000313" key="1">
    <source>
        <dbReference type="EMBL" id="KAJ9189707.1"/>
    </source>
</evidence>
<dbReference type="SUPFAM" id="SSF53335">
    <property type="entry name" value="S-adenosyl-L-methionine-dependent methyltransferases"/>
    <property type="match status" value="1"/>
</dbReference>
<evidence type="ECO:0008006" key="3">
    <source>
        <dbReference type="Google" id="ProtNLM"/>
    </source>
</evidence>
<dbReference type="InterPro" id="IPR029063">
    <property type="entry name" value="SAM-dependent_MTases_sf"/>
</dbReference>
<dbReference type="Pfam" id="PF03492">
    <property type="entry name" value="Methyltransf_7"/>
    <property type="match status" value="2"/>
</dbReference>
<accession>A0ABQ9NBB1</accession>
<organism evidence="1 2">
    <name type="scientific">Hevea brasiliensis</name>
    <name type="common">Para rubber tree</name>
    <name type="synonym">Siphonia brasiliensis</name>
    <dbReference type="NCBI Taxonomy" id="3981"/>
    <lineage>
        <taxon>Eukaryota</taxon>
        <taxon>Viridiplantae</taxon>
        <taxon>Streptophyta</taxon>
        <taxon>Embryophyta</taxon>
        <taxon>Tracheophyta</taxon>
        <taxon>Spermatophyta</taxon>
        <taxon>Magnoliopsida</taxon>
        <taxon>eudicotyledons</taxon>
        <taxon>Gunneridae</taxon>
        <taxon>Pentapetalae</taxon>
        <taxon>rosids</taxon>
        <taxon>fabids</taxon>
        <taxon>Malpighiales</taxon>
        <taxon>Euphorbiaceae</taxon>
        <taxon>Crotonoideae</taxon>
        <taxon>Micrandreae</taxon>
        <taxon>Hevea</taxon>
    </lineage>
</organism>
<comment type="caution">
    <text evidence="1">The sequence shown here is derived from an EMBL/GenBank/DDBJ whole genome shotgun (WGS) entry which is preliminary data.</text>
</comment>